<dbReference type="Proteomes" id="UP000007523">
    <property type="component" value="Chromosome"/>
</dbReference>
<dbReference type="AlphaFoldDB" id="H6NM62"/>
<dbReference type="STRING" id="1116391.PM3016_5802"/>
<dbReference type="SUPFAM" id="SSF46785">
    <property type="entry name" value="Winged helix' DNA-binding domain"/>
    <property type="match status" value="1"/>
</dbReference>
<dbReference type="PROSITE" id="PS01117">
    <property type="entry name" value="HTH_MARR_1"/>
    <property type="match status" value="1"/>
</dbReference>
<evidence type="ECO:0000256" key="1">
    <source>
        <dbReference type="ARBA" id="ARBA00023015"/>
    </source>
</evidence>
<keyword evidence="2" id="KW-0238">DNA-binding</keyword>
<evidence type="ECO:0000256" key="2">
    <source>
        <dbReference type="ARBA" id="ARBA00023125"/>
    </source>
</evidence>
<protein>
    <submittedName>
        <fullName evidence="5">MarR family transcriptional regulator</fullName>
    </submittedName>
</protein>
<dbReference type="InterPro" id="IPR023187">
    <property type="entry name" value="Tscrpt_reg_MarR-type_CS"/>
</dbReference>
<name>H6NM62_9BACL</name>
<dbReference type="PANTHER" id="PTHR42756:SF1">
    <property type="entry name" value="TRANSCRIPTIONAL REPRESSOR OF EMRAB OPERON"/>
    <property type="match status" value="1"/>
</dbReference>
<dbReference type="SMART" id="SM00347">
    <property type="entry name" value="HTH_MARR"/>
    <property type="match status" value="1"/>
</dbReference>
<dbReference type="GO" id="GO:0003677">
    <property type="term" value="F:DNA binding"/>
    <property type="evidence" value="ECO:0007669"/>
    <property type="project" value="UniProtKB-KW"/>
</dbReference>
<dbReference type="KEGG" id="pmq:PM3016_5802"/>
<proteinExistence type="predicted"/>
<sequence length="139" mass="16006">MRIDDSIGFMISTIGRKLNQSLTLRFQTYDITSEQWSVLNTLTLGDGVNQRELSQRTEKDPTNVTRILDQLERKGWIRRAPHPEDRRAYLLYVTESGRELNRILAPMEAELIASVLASVDPESERVLREALLSINDHIQ</sequence>
<dbReference type="InterPro" id="IPR036390">
    <property type="entry name" value="WH_DNA-bd_sf"/>
</dbReference>
<evidence type="ECO:0000313" key="6">
    <source>
        <dbReference type="Proteomes" id="UP000007523"/>
    </source>
</evidence>
<evidence type="ECO:0000256" key="3">
    <source>
        <dbReference type="ARBA" id="ARBA00023163"/>
    </source>
</evidence>
<dbReference type="InterPro" id="IPR000835">
    <property type="entry name" value="HTH_MarR-typ"/>
</dbReference>
<gene>
    <name evidence="5" type="ORF">PM3016_5802</name>
</gene>
<dbReference type="Gene3D" id="1.10.10.10">
    <property type="entry name" value="Winged helix-like DNA-binding domain superfamily/Winged helix DNA-binding domain"/>
    <property type="match status" value="1"/>
</dbReference>
<accession>H6NM62</accession>
<organism evidence="5 6">
    <name type="scientific">Paenibacillus mucilaginosus 3016</name>
    <dbReference type="NCBI Taxonomy" id="1116391"/>
    <lineage>
        <taxon>Bacteria</taxon>
        <taxon>Bacillati</taxon>
        <taxon>Bacillota</taxon>
        <taxon>Bacilli</taxon>
        <taxon>Bacillales</taxon>
        <taxon>Paenibacillaceae</taxon>
        <taxon>Paenibacillus</taxon>
    </lineage>
</organism>
<dbReference type="PROSITE" id="PS50995">
    <property type="entry name" value="HTH_MARR_2"/>
    <property type="match status" value="1"/>
</dbReference>
<dbReference type="InterPro" id="IPR036388">
    <property type="entry name" value="WH-like_DNA-bd_sf"/>
</dbReference>
<keyword evidence="6" id="KW-1185">Reference proteome</keyword>
<dbReference type="PRINTS" id="PR00598">
    <property type="entry name" value="HTHMARR"/>
</dbReference>
<dbReference type="PANTHER" id="PTHR42756">
    <property type="entry name" value="TRANSCRIPTIONAL REGULATOR, MARR"/>
    <property type="match status" value="1"/>
</dbReference>
<dbReference type="EMBL" id="CP003235">
    <property type="protein sequence ID" value="AFC32480.1"/>
    <property type="molecule type" value="Genomic_DNA"/>
</dbReference>
<feature type="domain" description="HTH marR-type" evidence="4">
    <location>
        <begin position="4"/>
        <end position="136"/>
    </location>
</feature>
<keyword evidence="1" id="KW-0805">Transcription regulation</keyword>
<keyword evidence="3" id="KW-0804">Transcription</keyword>
<dbReference type="RefSeq" id="WP_014371805.1">
    <property type="nucleotide sequence ID" value="NC_016935.1"/>
</dbReference>
<dbReference type="HOGENOM" id="CLU_083287_18_6_9"/>
<evidence type="ECO:0000259" key="4">
    <source>
        <dbReference type="PROSITE" id="PS50995"/>
    </source>
</evidence>
<dbReference type="GO" id="GO:0003700">
    <property type="term" value="F:DNA-binding transcription factor activity"/>
    <property type="evidence" value="ECO:0007669"/>
    <property type="project" value="InterPro"/>
</dbReference>
<evidence type="ECO:0000313" key="5">
    <source>
        <dbReference type="EMBL" id="AFC32480.1"/>
    </source>
</evidence>
<reference evidence="5 6" key="1">
    <citation type="journal article" date="2012" name="J. Bacteriol.">
        <title>Complete Genome Sequence of Paenibacillus mucilaginosus 3016, a Bacterium Functional as Microbial Fertilizer.</title>
        <authorList>
            <person name="Ma M."/>
            <person name="Wang Z."/>
            <person name="Li L."/>
            <person name="Jiang X."/>
            <person name="Guan D."/>
            <person name="Cao F."/>
            <person name="Chen H."/>
            <person name="Wang X."/>
            <person name="Shen D."/>
            <person name="Du B."/>
            <person name="Li J."/>
        </authorList>
    </citation>
    <scope>NUCLEOTIDE SEQUENCE [LARGE SCALE GENOMIC DNA]</scope>
    <source>
        <strain evidence="5 6">3016</strain>
    </source>
</reference>
<dbReference type="Pfam" id="PF01047">
    <property type="entry name" value="MarR"/>
    <property type="match status" value="1"/>
</dbReference>